<dbReference type="SUPFAM" id="SSF55681">
    <property type="entry name" value="Class II aaRS and biotin synthetases"/>
    <property type="match status" value="1"/>
</dbReference>
<dbReference type="GO" id="GO:0005524">
    <property type="term" value="F:ATP binding"/>
    <property type="evidence" value="ECO:0007669"/>
    <property type="project" value="UniProtKB-KW"/>
</dbReference>
<feature type="binding site" evidence="11">
    <location>
        <position position="215"/>
    </location>
    <ligand>
        <name>L-histidine</name>
        <dbReference type="ChEBI" id="CHEBI:57595"/>
    </ligand>
</feature>
<evidence type="ECO:0000256" key="2">
    <source>
        <dbReference type="ARBA" id="ARBA00012815"/>
    </source>
</evidence>
<dbReference type="InterPro" id="IPR033656">
    <property type="entry name" value="HisRS_anticodon"/>
</dbReference>
<feature type="binding site" evidence="11">
    <location>
        <position position="99"/>
    </location>
    <ligand>
        <name>L-histidine</name>
        <dbReference type="ChEBI" id="CHEBI:57595"/>
    </ligand>
</feature>
<comment type="catalytic activity">
    <reaction evidence="9">
        <text>tRNA(His) + L-histidine + ATP = L-histidyl-tRNA(His) + AMP + diphosphate + H(+)</text>
        <dbReference type="Rhea" id="RHEA:17313"/>
        <dbReference type="Rhea" id="RHEA-COMP:9665"/>
        <dbReference type="Rhea" id="RHEA-COMP:9689"/>
        <dbReference type="ChEBI" id="CHEBI:15378"/>
        <dbReference type="ChEBI" id="CHEBI:30616"/>
        <dbReference type="ChEBI" id="CHEBI:33019"/>
        <dbReference type="ChEBI" id="CHEBI:57595"/>
        <dbReference type="ChEBI" id="CHEBI:78442"/>
        <dbReference type="ChEBI" id="CHEBI:78527"/>
        <dbReference type="ChEBI" id="CHEBI:456215"/>
        <dbReference type="EC" id="6.1.1.21"/>
    </reaction>
</comment>
<dbReference type="InterPro" id="IPR036621">
    <property type="entry name" value="Anticodon-bd_dom_sf"/>
</dbReference>
<dbReference type="SUPFAM" id="SSF52954">
    <property type="entry name" value="Class II aaRS ABD-related"/>
    <property type="match status" value="1"/>
</dbReference>
<dbReference type="AlphaFoldDB" id="A0A0G0Z5J4"/>
<evidence type="ECO:0000256" key="10">
    <source>
        <dbReference type="NCBIfam" id="TIGR00442"/>
    </source>
</evidence>
<dbReference type="InterPro" id="IPR004154">
    <property type="entry name" value="Anticodon-bd"/>
</dbReference>
<dbReference type="Pfam" id="PF03129">
    <property type="entry name" value="HGTP_anticodon"/>
    <property type="match status" value="1"/>
</dbReference>
<dbReference type="PIRSF" id="PIRSF001549">
    <property type="entry name" value="His-tRNA_synth"/>
    <property type="match status" value="1"/>
</dbReference>
<keyword evidence="4" id="KW-0436">Ligase</keyword>
<dbReference type="Pfam" id="PF13393">
    <property type="entry name" value="tRNA-synt_His"/>
    <property type="match status" value="2"/>
</dbReference>
<sequence length="376" mass="42489">MSAIFEAWGYDPIETPTLESLDLFKGLIGEDEKLFYSFKDRGDRNVVLRYDQTVPACRVVALHQNDLAFPFRRYQIQPNFRAENPQKGRYREFWQVDADIWGVKDPLADAEVIALSLDTYRQLGFKKVNARINNRSLLRDFPYEVLSCVDKLGKIGKDSVLEQIQKKGFSKSEAAAFLERVQNLKKDSILEAIFSVLSVYGFDKDWFIFDPTIVRSFAYSDGPIWEIEIPGYEGGSVLGGERYDNLVYKISGKEIVGTGFGLGFDRTLEACEQFGLVPNVKTTTKVLVTVFSKELLPKSIEAAQRLREGGVNVELFPDPAVKLDKQLKYADKRGVLFAVIIGSEEVQRGSVTLKNLATKQQKIVPLEDLSKSLLVE</sequence>
<evidence type="ECO:0000256" key="11">
    <source>
        <dbReference type="PIRSR" id="PIRSR001549-1"/>
    </source>
</evidence>
<dbReference type="PANTHER" id="PTHR11476:SF7">
    <property type="entry name" value="HISTIDINE--TRNA LIGASE"/>
    <property type="match status" value="1"/>
</dbReference>
<feature type="binding site" evidence="11">
    <location>
        <begin position="51"/>
        <end position="53"/>
    </location>
    <ligand>
        <name>L-histidine</name>
        <dbReference type="ChEBI" id="CHEBI:57595"/>
    </ligand>
</feature>
<feature type="domain" description="Aminoacyl-transfer RNA synthetases class-II family profile" evidence="12">
    <location>
        <begin position="1"/>
        <end position="297"/>
    </location>
</feature>
<protein>
    <recommendedName>
        <fullName evidence="3 10">Histidine--tRNA ligase</fullName>
        <ecNumber evidence="2 10">6.1.1.21</ecNumber>
    </recommendedName>
</protein>
<dbReference type="EMBL" id="LCCZ01000015">
    <property type="protein sequence ID" value="KKS43969.1"/>
    <property type="molecule type" value="Genomic_DNA"/>
</dbReference>
<dbReference type="InterPro" id="IPR041715">
    <property type="entry name" value="HisRS-like_core"/>
</dbReference>
<dbReference type="InterPro" id="IPR015807">
    <property type="entry name" value="His-tRNA-ligase"/>
</dbReference>
<keyword evidence="8 13" id="KW-0030">Aminoacyl-tRNA synthetase</keyword>
<evidence type="ECO:0000256" key="8">
    <source>
        <dbReference type="ARBA" id="ARBA00023146"/>
    </source>
</evidence>
<dbReference type="EC" id="6.1.1.21" evidence="2 10"/>
<keyword evidence="7" id="KW-0648">Protein biosynthesis</keyword>
<dbReference type="PANTHER" id="PTHR11476">
    <property type="entry name" value="HISTIDYL-TRNA SYNTHETASE"/>
    <property type="match status" value="1"/>
</dbReference>
<gene>
    <name evidence="13" type="ORF">UV05_C0015G0003</name>
</gene>
<dbReference type="InterPro" id="IPR006195">
    <property type="entry name" value="aa-tRNA-synth_II"/>
</dbReference>
<reference evidence="13 14" key="1">
    <citation type="journal article" date="2015" name="Nature">
        <title>rRNA introns, odd ribosomes, and small enigmatic genomes across a large radiation of phyla.</title>
        <authorList>
            <person name="Brown C.T."/>
            <person name="Hug L.A."/>
            <person name="Thomas B.C."/>
            <person name="Sharon I."/>
            <person name="Castelle C.J."/>
            <person name="Singh A."/>
            <person name="Wilkins M.J."/>
            <person name="Williams K.H."/>
            <person name="Banfield J.F."/>
        </authorList>
    </citation>
    <scope>NUCLEOTIDE SEQUENCE [LARGE SCALE GENOMIC DNA]</scope>
</reference>
<dbReference type="GO" id="GO:0006427">
    <property type="term" value="P:histidyl-tRNA aminoacylation"/>
    <property type="evidence" value="ECO:0007669"/>
    <property type="project" value="UniProtKB-UniRule"/>
</dbReference>
<evidence type="ECO:0000256" key="5">
    <source>
        <dbReference type="ARBA" id="ARBA00022741"/>
    </source>
</evidence>
<feature type="binding site" evidence="11">
    <location>
        <position position="81"/>
    </location>
    <ligand>
        <name>L-histidine</name>
        <dbReference type="ChEBI" id="CHEBI:57595"/>
    </ligand>
</feature>
<dbReference type="Proteomes" id="UP000034875">
    <property type="component" value="Unassembled WGS sequence"/>
</dbReference>
<dbReference type="NCBIfam" id="TIGR00442">
    <property type="entry name" value="hisS"/>
    <property type="match status" value="1"/>
</dbReference>
<evidence type="ECO:0000256" key="1">
    <source>
        <dbReference type="ARBA" id="ARBA00008226"/>
    </source>
</evidence>
<evidence type="ECO:0000256" key="6">
    <source>
        <dbReference type="ARBA" id="ARBA00022840"/>
    </source>
</evidence>
<accession>A0A0G0Z5J4</accession>
<dbReference type="GO" id="GO:0005737">
    <property type="term" value="C:cytoplasm"/>
    <property type="evidence" value="ECO:0007669"/>
    <property type="project" value="UniProtKB-UniRule"/>
</dbReference>
<keyword evidence="5" id="KW-0547">Nucleotide-binding</keyword>
<evidence type="ECO:0000256" key="3">
    <source>
        <dbReference type="ARBA" id="ARBA00017399"/>
    </source>
</evidence>
<dbReference type="CDD" id="cd00773">
    <property type="entry name" value="HisRS-like_core"/>
    <property type="match status" value="1"/>
</dbReference>
<evidence type="ECO:0000256" key="7">
    <source>
        <dbReference type="ARBA" id="ARBA00022917"/>
    </source>
</evidence>
<evidence type="ECO:0000256" key="9">
    <source>
        <dbReference type="ARBA" id="ARBA00047639"/>
    </source>
</evidence>
<evidence type="ECO:0000313" key="14">
    <source>
        <dbReference type="Proteomes" id="UP000034875"/>
    </source>
</evidence>
<dbReference type="InterPro" id="IPR045864">
    <property type="entry name" value="aa-tRNA-synth_II/BPL/LPL"/>
</dbReference>
<dbReference type="InterPro" id="IPR004516">
    <property type="entry name" value="HisRS/HisZ"/>
</dbReference>
<dbReference type="PROSITE" id="PS50862">
    <property type="entry name" value="AA_TRNA_LIGASE_II"/>
    <property type="match status" value="1"/>
</dbReference>
<evidence type="ECO:0000256" key="4">
    <source>
        <dbReference type="ARBA" id="ARBA00022598"/>
    </source>
</evidence>
<evidence type="ECO:0000259" key="12">
    <source>
        <dbReference type="PROSITE" id="PS50862"/>
    </source>
</evidence>
<evidence type="ECO:0000313" key="13">
    <source>
        <dbReference type="EMBL" id="KKS43969.1"/>
    </source>
</evidence>
<name>A0A0G0Z5J4_9BACT</name>
<dbReference type="PATRIC" id="fig|1618341.3.peg.310"/>
<comment type="caution">
    <text evidence="13">The sequence shown here is derived from an EMBL/GenBank/DDBJ whole genome shotgun (WGS) entry which is preliminary data.</text>
</comment>
<organism evidence="13 14">
    <name type="scientific">candidate division CPR1 bacterium GW2011_GWA2_42_17</name>
    <dbReference type="NCBI Taxonomy" id="1618341"/>
    <lineage>
        <taxon>Bacteria</taxon>
        <taxon>candidate division CPR1</taxon>
    </lineage>
</organism>
<dbReference type="CDD" id="cd00859">
    <property type="entry name" value="HisRS_anticodon"/>
    <property type="match status" value="1"/>
</dbReference>
<comment type="similarity">
    <text evidence="1">Belongs to the class-II aminoacyl-tRNA synthetase family.</text>
</comment>
<keyword evidence="6" id="KW-0067">ATP-binding</keyword>
<dbReference type="Gene3D" id="3.40.50.800">
    <property type="entry name" value="Anticodon-binding domain"/>
    <property type="match status" value="1"/>
</dbReference>
<proteinExistence type="inferred from homology"/>
<dbReference type="GO" id="GO:0004821">
    <property type="term" value="F:histidine-tRNA ligase activity"/>
    <property type="evidence" value="ECO:0007669"/>
    <property type="project" value="UniProtKB-UniRule"/>
</dbReference>
<dbReference type="Gene3D" id="3.30.930.10">
    <property type="entry name" value="Bira Bifunctional Protein, Domain 2"/>
    <property type="match status" value="1"/>
</dbReference>
<feature type="binding site" evidence="11">
    <location>
        <position position="95"/>
    </location>
    <ligand>
        <name>L-histidine</name>
        <dbReference type="ChEBI" id="CHEBI:57595"/>
    </ligand>
</feature>